<dbReference type="Proteomes" id="UP001221413">
    <property type="component" value="Unassembled WGS sequence"/>
</dbReference>
<keyword evidence="3" id="KW-1185">Reference proteome</keyword>
<comment type="caution">
    <text evidence="2">The sequence shown here is derived from an EMBL/GenBank/DDBJ whole genome shotgun (WGS) entry which is preliminary data.</text>
</comment>
<evidence type="ECO:0000313" key="2">
    <source>
        <dbReference type="EMBL" id="KAJ6264927.1"/>
    </source>
</evidence>
<accession>A0AAD6J8I7</accession>
<organism evidence="2 3">
    <name type="scientific">Drechslerella dactyloides</name>
    <name type="common">Nematode-trapping fungus</name>
    <name type="synonym">Arthrobotrys dactyloides</name>
    <dbReference type="NCBI Taxonomy" id="74499"/>
    <lineage>
        <taxon>Eukaryota</taxon>
        <taxon>Fungi</taxon>
        <taxon>Dikarya</taxon>
        <taxon>Ascomycota</taxon>
        <taxon>Pezizomycotina</taxon>
        <taxon>Orbiliomycetes</taxon>
        <taxon>Orbiliales</taxon>
        <taxon>Orbiliaceae</taxon>
        <taxon>Drechslerella</taxon>
    </lineage>
</organism>
<reference evidence="2" key="1">
    <citation type="submission" date="2023-01" db="EMBL/GenBank/DDBJ databases">
        <title>The chitinases involved in constricting ring structure development in the nematode-trapping fungus Drechslerella dactyloides.</title>
        <authorList>
            <person name="Wang R."/>
            <person name="Zhang L."/>
            <person name="Tang P."/>
            <person name="Li S."/>
            <person name="Liang L."/>
        </authorList>
    </citation>
    <scope>NUCLEOTIDE SEQUENCE</scope>
    <source>
        <strain evidence="2">YMF1.00031</strain>
    </source>
</reference>
<sequence length="101" mass="11003">MSPATQLLDTRDKSKVSTQSTISCGLQFTDLERSGTNFPFALLWRWETGMTHKLKGSLSGTTTTFAGNRPSNGTLKARDLDNEEDAPEPSAKDQRSGLSPI</sequence>
<evidence type="ECO:0000313" key="3">
    <source>
        <dbReference type="Proteomes" id="UP001221413"/>
    </source>
</evidence>
<dbReference type="EMBL" id="JAQGDS010000001">
    <property type="protein sequence ID" value="KAJ6264927.1"/>
    <property type="molecule type" value="Genomic_DNA"/>
</dbReference>
<protein>
    <submittedName>
        <fullName evidence="2">Uncharacterized protein</fullName>
    </submittedName>
</protein>
<name>A0AAD6J8I7_DREDA</name>
<feature type="compositionally biased region" description="Polar residues" evidence="1">
    <location>
        <begin position="58"/>
        <end position="74"/>
    </location>
</feature>
<feature type="region of interest" description="Disordered" evidence="1">
    <location>
        <begin position="55"/>
        <end position="101"/>
    </location>
</feature>
<dbReference type="AlphaFoldDB" id="A0AAD6J8I7"/>
<evidence type="ECO:0000256" key="1">
    <source>
        <dbReference type="SAM" id="MobiDB-lite"/>
    </source>
</evidence>
<gene>
    <name evidence="2" type="ORF">Dda_1080</name>
</gene>
<proteinExistence type="predicted"/>